<proteinExistence type="predicted"/>
<protein>
    <submittedName>
        <fullName evidence="2">MaoC family dehydratase N-terminal domain-containing protein</fullName>
    </submittedName>
</protein>
<dbReference type="SUPFAM" id="SSF54637">
    <property type="entry name" value="Thioesterase/thiol ester dehydrase-isomerase"/>
    <property type="match status" value="1"/>
</dbReference>
<organism evidence="2 3">
    <name type="scientific">Dongia soli</name>
    <dbReference type="NCBI Taxonomy" id="600628"/>
    <lineage>
        <taxon>Bacteria</taxon>
        <taxon>Pseudomonadati</taxon>
        <taxon>Pseudomonadota</taxon>
        <taxon>Alphaproteobacteria</taxon>
        <taxon>Rhodospirillales</taxon>
        <taxon>Dongiaceae</taxon>
        <taxon>Dongia</taxon>
    </lineage>
</organism>
<evidence type="ECO:0000259" key="1">
    <source>
        <dbReference type="Pfam" id="PF13452"/>
    </source>
</evidence>
<dbReference type="Gene3D" id="3.10.129.10">
    <property type="entry name" value="Hotdog Thioesterase"/>
    <property type="match status" value="2"/>
</dbReference>
<dbReference type="InterPro" id="IPR039569">
    <property type="entry name" value="FAS1-like_DH_region"/>
</dbReference>
<name>A0ABU5EB00_9PROT</name>
<dbReference type="PANTHER" id="PTHR28152:SF1">
    <property type="entry name" value="HYDROXYACYL-THIOESTER DEHYDRATASE TYPE 2, MITOCHONDRIAL"/>
    <property type="match status" value="1"/>
</dbReference>
<dbReference type="InterPro" id="IPR052741">
    <property type="entry name" value="Mitochondrial_HTD2"/>
</dbReference>
<reference evidence="2 3" key="1">
    <citation type="journal article" date="2016" name="Antonie Van Leeuwenhoek">
        <title>Dongia soli sp. nov., isolated from soil from Dokdo, Korea.</title>
        <authorList>
            <person name="Kim D.U."/>
            <person name="Lee H."/>
            <person name="Kim H."/>
            <person name="Kim S.G."/>
            <person name="Ka J.O."/>
        </authorList>
    </citation>
    <scope>NUCLEOTIDE SEQUENCE [LARGE SCALE GENOMIC DNA]</scope>
    <source>
        <strain evidence="2 3">D78</strain>
    </source>
</reference>
<keyword evidence="3" id="KW-1185">Reference proteome</keyword>
<accession>A0ABU5EB00</accession>
<dbReference type="PANTHER" id="PTHR28152">
    <property type="entry name" value="HYDROXYACYL-THIOESTER DEHYDRATASE TYPE 2, MITOCHONDRIAL"/>
    <property type="match status" value="1"/>
</dbReference>
<feature type="domain" description="FAS1-like dehydratase" evidence="1">
    <location>
        <begin position="49"/>
        <end position="141"/>
    </location>
</feature>
<dbReference type="RefSeq" id="WP_320508492.1">
    <property type="nucleotide sequence ID" value="NZ_JAXCLW010000002.1"/>
</dbReference>
<gene>
    <name evidence="2" type="ORF">SMD27_11430</name>
</gene>
<comment type="caution">
    <text evidence="2">The sequence shown here is derived from an EMBL/GenBank/DDBJ whole genome shotgun (WGS) entry which is preliminary data.</text>
</comment>
<dbReference type="InterPro" id="IPR029069">
    <property type="entry name" value="HotDog_dom_sf"/>
</dbReference>
<sequence length="286" mass="31311">MTAIDIESCKEWIGRSSEDVDIVTPRLLDEYRVTFDPFLADLPELEVPLGFHWCLSPLLAPMHELGPDGHPAKGSFLPPVPLPRRMWAGGTVDYHGELRPGDHVRRRLTIAGIDLKHGRSGPLCFVGVRIDYLTERGLAISDLQNIVYREAPSKEQGAASPATAGEAVVPPDVLEHGWTVTPTPTMLFRYSAVTFNGHRVHYDHPYATGGEGYPGLLVHGPMQATLMLNLAAATRRSVPRRFTCRGLAPLAAGQVFHVRLQPAAQSLRCFTQAEGGPIAMEGEAVW</sequence>
<dbReference type="Proteomes" id="UP001279642">
    <property type="component" value="Unassembled WGS sequence"/>
</dbReference>
<evidence type="ECO:0000313" key="3">
    <source>
        <dbReference type="Proteomes" id="UP001279642"/>
    </source>
</evidence>
<dbReference type="Pfam" id="PF13452">
    <property type="entry name" value="FAS1_DH_region"/>
    <property type="match status" value="1"/>
</dbReference>
<evidence type="ECO:0000313" key="2">
    <source>
        <dbReference type="EMBL" id="MDY0883457.1"/>
    </source>
</evidence>
<dbReference type="EMBL" id="JAXCLW010000002">
    <property type="protein sequence ID" value="MDY0883457.1"/>
    <property type="molecule type" value="Genomic_DNA"/>
</dbReference>